<gene>
    <name evidence="9" type="ORF">F7231_15815</name>
</gene>
<keyword evidence="6" id="KW-0106">Calcium</keyword>
<dbReference type="InterPro" id="IPR035874">
    <property type="entry name" value="IDS"/>
</dbReference>
<dbReference type="PANTHER" id="PTHR45953">
    <property type="entry name" value="IDURONATE 2-SULFATASE"/>
    <property type="match status" value="1"/>
</dbReference>
<feature type="region of interest" description="Disordered" evidence="7">
    <location>
        <begin position="150"/>
        <end position="196"/>
    </location>
</feature>
<accession>A0ABX0QND9</accession>
<dbReference type="PANTHER" id="PTHR45953:SF1">
    <property type="entry name" value="IDURONATE 2-SULFATASE"/>
    <property type="match status" value="1"/>
</dbReference>
<organism evidence="9 10">
    <name type="scientific">Fibrivirga algicola</name>
    <dbReference type="NCBI Taxonomy" id="2950420"/>
    <lineage>
        <taxon>Bacteria</taxon>
        <taxon>Pseudomonadati</taxon>
        <taxon>Bacteroidota</taxon>
        <taxon>Cytophagia</taxon>
        <taxon>Cytophagales</taxon>
        <taxon>Spirosomataceae</taxon>
        <taxon>Fibrivirga</taxon>
    </lineage>
</organism>
<dbReference type="RefSeq" id="WP_166692581.1">
    <property type="nucleotide sequence ID" value="NZ_WAEL01000005.1"/>
</dbReference>
<dbReference type="InterPro" id="IPR017850">
    <property type="entry name" value="Alkaline_phosphatase_core_sf"/>
</dbReference>
<evidence type="ECO:0000259" key="8">
    <source>
        <dbReference type="Pfam" id="PF00884"/>
    </source>
</evidence>
<evidence type="ECO:0000256" key="6">
    <source>
        <dbReference type="ARBA" id="ARBA00022837"/>
    </source>
</evidence>
<evidence type="ECO:0000256" key="3">
    <source>
        <dbReference type="ARBA" id="ARBA00022723"/>
    </source>
</evidence>
<keyword evidence="4" id="KW-0732">Signal</keyword>
<comment type="cofactor">
    <cofactor evidence="1">
        <name>Ca(2+)</name>
        <dbReference type="ChEBI" id="CHEBI:29108"/>
    </cofactor>
</comment>
<dbReference type="CDD" id="cd16030">
    <property type="entry name" value="iduronate-2-sulfatase"/>
    <property type="match status" value="1"/>
</dbReference>
<evidence type="ECO:0000256" key="5">
    <source>
        <dbReference type="ARBA" id="ARBA00022801"/>
    </source>
</evidence>
<dbReference type="PROSITE" id="PS00149">
    <property type="entry name" value="SULFATASE_2"/>
    <property type="match status" value="1"/>
</dbReference>
<comment type="similarity">
    <text evidence="2">Belongs to the sulfatase family.</text>
</comment>
<dbReference type="SUPFAM" id="SSF53649">
    <property type="entry name" value="Alkaline phosphatase-like"/>
    <property type="match status" value="1"/>
</dbReference>
<keyword evidence="10" id="KW-1185">Reference proteome</keyword>
<evidence type="ECO:0000256" key="7">
    <source>
        <dbReference type="SAM" id="MobiDB-lite"/>
    </source>
</evidence>
<feature type="compositionally biased region" description="Basic and acidic residues" evidence="7">
    <location>
        <begin position="176"/>
        <end position="192"/>
    </location>
</feature>
<evidence type="ECO:0000313" key="10">
    <source>
        <dbReference type="Proteomes" id="UP000606008"/>
    </source>
</evidence>
<feature type="domain" description="Sulfatase N-terminal" evidence="8">
    <location>
        <begin position="45"/>
        <end position="396"/>
    </location>
</feature>
<evidence type="ECO:0000313" key="9">
    <source>
        <dbReference type="EMBL" id="NID11639.1"/>
    </source>
</evidence>
<comment type="caution">
    <text evidence="9">The sequence shown here is derived from an EMBL/GenBank/DDBJ whole genome shotgun (WGS) entry which is preliminary data.</text>
</comment>
<protein>
    <submittedName>
        <fullName evidence="9">Sulfatase</fullName>
    </submittedName>
</protein>
<evidence type="ECO:0000256" key="2">
    <source>
        <dbReference type="ARBA" id="ARBA00008779"/>
    </source>
</evidence>
<dbReference type="Pfam" id="PF00884">
    <property type="entry name" value="Sulfatase"/>
    <property type="match status" value="1"/>
</dbReference>
<reference evidence="9" key="1">
    <citation type="submission" date="2024-05" db="EMBL/GenBank/DDBJ databases">
        <authorList>
            <person name="Jung D.-H."/>
        </authorList>
    </citation>
    <scope>NUCLEOTIDE SEQUENCE</scope>
    <source>
        <strain evidence="9">JA-25</strain>
    </source>
</reference>
<evidence type="ECO:0000256" key="4">
    <source>
        <dbReference type="ARBA" id="ARBA00022729"/>
    </source>
</evidence>
<keyword evidence="5" id="KW-0378">Hydrolase</keyword>
<proteinExistence type="inferred from homology"/>
<sequence>MKPLGRRLGTSSYFLVLSCCLLAFLFVMATSRPATPPVAAPPKYNVLFIISDDLRPELGAYGVSMIQTPNIDQIAARSTRFDNAYAQYPVCNPSRTSFLTGRYPTQTGVMNNNDYFRLTHPEFVTLPQHFKQNGYVTLRSGKIFHGGIDDQVSWTEGGEPTNPGITERGKAASRPAVERTDEPDNEPADKPLSKAAASDRIIVLPGNGENHGDYKTASRAIDFMGKYKDQPFFLAVGFVKPHSPPTAPKRFFDLYDVNKMELPVDFGTTPKAPVGFPPISISRTNSDLFIGRESTPELSREMKRAYYASTSFMDAQVGRVLGALERNRLQNNTIVVFFGDHGYHLGEKGKWSKAYSLYELGLRVPLLIAMPKGKGQHSTQVVQLLDLYPTLADLCGLPKPTAIEGHSLAPLLKKTDSQWDFPAYSVTAVQNKLGKSVRTKRWHYVEWEEGKAGSMLFEHPNDPHELKNLATDAAYSGTVQEMKQLLNQMPTAGK</sequence>
<evidence type="ECO:0000256" key="1">
    <source>
        <dbReference type="ARBA" id="ARBA00001913"/>
    </source>
</evidence>
<dbReference type="EMBL" id="WAEL01000005">
    <property type="protein sequence ID" value="NID11639.1"/>
    <property type="molecule type" value="Genomic_DNA"/>
</dbReference>
<keyword evidence="3" id="KW-0479">Metal-binding</keyword>
<dbReference type="InterPro" id="IPR000917">
    <property type="entry name" value="Sulfatase_N"/>
</dbReference>
<name>A0ABX0QND9_9BACT</name>
<dbReference type="InterPro" id="IPR024607">
    <property type="entry name" value="Sulfatase_CS"/>
</dbReference>
<dbReference type="Proteomes" id="UP000606008">
    <property type="component" value="Unassembled WGS sequence"/>
</dbReference>
<dbReference type="PROSITE" id="PS51257">
    <property type="entry name" value="PROKAR_LIPOPROTEIN"/>
    <property type="match status" value="1"/>
</dbReference>
<dbReference type="Gene3D" id="3.40.720.10">
    <property type="entry name" value="Alkaline Phosphatase, subunit A"/>
    <property type="match status" value="1"/>
</dbReference>